<reference evidence="2 3" key="1">
    <citation type="submission" date="2019-05" db="EMBL/GenBank/DDBJ databases">
        <title>Another draft genome of Portunus trituberculatus and its Hox gene families provides insights of decapod evolution.</title>
        <authorList>
            <person name="Jeong J.-H."/>
            <person name="Song I."/>
            <person name="Kim S."/>
            <person name="Choi T."/>
            <person name="Kim D."/>
            <person name="Ryu S."/>
            <person name="Kim W."/>
        </authorList>
    </citation>
    <scope>NUCLEOTIDE SEQUENCE [LARGE SCALE GENOMIC DNA]</scope>
    <source>
        <tissue evidence="2">Muscle</tissue>
    </source>
</reference>
<evidence type="ECO:0000256" key="1">
    <source>
        <dbReference type="SAM" id="MobiDB-lite"/>
    </source>
</evidence>
<evidence type="ECO:0000313" key="3">
    <source>
        <dbReference type="Proteomes" id="UP000324222"/>
    </source>
</evidence>
<accession>A0A5B7DZK5</accession>
<dbReference type="EMBL" id="VSRR010001687">
    <property type="protein sequence ID" value="MPC27070.1"/>
    <property type="molecule type" value="Genomic_DNA"/>
</dbReference>
<protein>
    <submittedName>
        <fullName evidence="2">Uncharacterized protein</fullName>
    </submittedName>
</protein>
<organism evidence="2 3">
    <name type="scientific">Portunus trituberculatus</name>
    <name type="common">Swimming crab</name>
    <name type="synonym">Neptunus trituberculatus</name>
    <dbReference type="NCBI Taxonomy" id="210409"/>
    <lineage>
        <taxon>Eukaryota</taxon>
        <taxon>Metazoa</taxon>
        <taxon>Ecdysozoa</taxon>
        <taxon>Arthropoda</taxon>
        <taxon>Crustacea</taxon>
        <taxon>Multicrustacea</taxon>
        <taxon>Malacostraca</taxon>
        <taxon>Eumalacostraca</taxon>
        <taxon>Eucarida</taxon>
        <taxon>Decapoda</taxon>
        <taxon>Pleocyemata</taxon>
        <taxon>Brachyura</taxon>
        <taxon>Eubrachyura</taxon>
        <taxon>Portunoidea</taxon>
        <taxon>Portunidae</taxon>
        <taxon>Portuninae</taxon>
        <taxon>Portunus</taxon>
    </lineage>
</organism>
<dbReference type="Proteomes" id="UP000324222">
    <property type="component" value="Unassembled WGS sequence"/>
</dbReference>
<proteinExistence type="predicted"/>
<comment type="caution">
    <text evidence="2">The sequence shown here is derived from an EMBL/GenBank/DDBJ whole genome shotgun (WGS) entry which is preliminary data.</text>
</comment>
<sequence length="95" mass="10448">MRNTNSLKQTPPPGLLTSKSKDLVVDPDRAKLTDEISSKRMWTGATLVINDHNNQDFLHAFNYNNSYITTSTTTTTAITTTITTTNTHSSRGSST</sequence>
<keyword evidence="3" id="KW-1185">Reference proteome</keyword>
<gene>
    <name evidence="2" type="ORF">E2C01_020225</name>
</gene>
<evidence type="ECO:0000313" key="2">
    <source>
        <dbReference type="EMBL" id="MPC27070.1"/>
    </source>
</evidence>
<dbReference type="AlphaFoldDB" id="A0A5B7DZK5"/>
<feature type="region of interest" description="Disordered" evidence="1">
    <location>
        <begin position="1"/>
        <end position="22"/>
    </location>
</feature>
<name>A0A5B7DZK5_PORTR</name>